<proteinExistence type="predicted"/>
<gene>
    <name evidence="2" type="ORF">F511_31411</name>
</gene>
<protein>
    <submittedName>
        <fullName evidence="2">Uncharacterized protein</fullName>
    </submittedName>
</protein>
<sequence>MTSSQSADEERSSGARRSAGELSYDDISSDITISRKLQQQYIQTCSRTRGIAPPVLSSSAQNLLTLEKARLLIFLILFFGTYLIGDRDYDEAMVMGMNRMFICWIGPAPGQMGRFKPITPILIHGLGLYCEEHYTTQNPSLQAPPTPLLQASLGRRAAAACRNRTCSYHLVVEIPFVSNSSALLVQTDEGVLFPVVDWIRRSTAAYRGSGFSVNLVGARRLDASKVLRGWNGDDGNTEIWGREMFCLAISNDRYGAWRRPVWPYQLGVYWASDKYESAFTFDRTGLQISIGVSFQPDDAETEAVEQDIWAVQLAHTQRPCVFH</sequence>
<reference evidence="2 3" key="1">
    <citation type="journal article" date="2015" name="Proc. Natl. Acad. Sci. U.S.A.">
        <title>The resurrection genome of Boea hygrometrica: A blueprint for survival of dehydration.</title>
        <authorList>
            <person name="Xiao L."/>
            <person name="Yang G."/>
            <person name="Zhang L."/>
            <person name="Yang X."/>
            <person name="Zhao S."/>
            <person name="Ji Z."/>
            <person name="Zhou Q."/>
            <person name="Hu M."/>
            <person name="Wang Y."/>
            <person name="Chen M."/>
            <person name="Xu Y."/>
            <person name="Jin H."/>
            <person name="Xiao X."/>
            <person name="Hu G."/>
            <person name="Bao F."/>
            <person name="Hu Y."/>
            <person name="Wan P."/>
            <person name="Li L."/>
            <person name="Deng X."/>
            <person name="Kuang T."/>
            <person name="Xiang C."/>
            <person name="Zhu J.K."/>
            <person name="Oliver M.J."/>
            <person name="He Y."/>
        </authorList>
    </citation>
    <scope>NUCLEOTIDE SEQUENCE [LARGE SCALE GENOMIC DNA]</scope>
    <source>
        <strain evidence="3">cv. XS01</strain>
    </source>
</reference>
<dbReference type="AlphaFoldDB" id="A0A2Z7DFN9"/>
<accession>A0A2Z7DFN9</accession>
<dbReference type="Proteomes" id="UP000250235">
    <property type="component" value="Unassembled WGS sequence"/>
</dbReference>
<evidence type="ECO:0000256" key="1">
    <source>
        <dbReference type="SAM" id="MobiDB-lite"/>
    </source>
</evidence>
<evidence type="ECO:0000313" key="2">
    <source>
        <dbReference type="EMBL" id="KZV58105.1"/>
    </source>
</evidence>
<dbReference type="EMBL" id="KQ986848">
    <property type="protein sequence ID" value="KZV58105.1"/>
    <property type="molecule type" value="Genomic_DNA"/>
</dbReference>
<organism evidence="2 3">
    <name type="scientific">Dorcoceras hygrometricum</name>
    <dbReference type="NCBI Taxonomy" id="472368"/>
    <lineage>
        <taxon>Eukaryota</taxon>
        <taxon>Viridiplantae</taxon>
        <taxon>Streptophyta</taxon>
        <taxon>Embryophyta</taxon>
        <taxon>Tracheophyta</taxon>
        <taxon>Spermatophyta</taxon>
        <taxon>Magnoliopsida</taxon>
        <taxon>eudicotyledons</taxon>
        <taxon>Gunneridae</taxon>
        <taxon>Pentapetalae</taxon>
        <taxon>asterids</taxon>
        <taxon>lamiids</taxon>
        <taxon>Lamiales</taxon>
        <taxon>Gesneriaceae</taxon>
        <taxon>Didymocarpoideae</taxon>
        <taxon>Trichosporeae</taxon>
        <taxon>Loxocarpinae</taxon>
        <taxon>Dorcoceras</taxon>
    </lineage>
</organism>
<name>A0A2Z7DFN9_9LAMI</name>
<keyword evidence="3" id="KW-1185">Reference proteome</keyword>
<evidence type="ECO:0000313" key="3">
    <source>
        <dbReference type="Proteomes" id="UP000250235"/>
    </source>
</evidence>
<feature type="region of interest" description="Disordered" evidence="1">
    <location>
        <begin position="1"/>
        <end position="21"/>
    </location>
</feature>